<evidence type="ECO:0000256" key="8">
    <source>
        <dbReference type="PIRSR" id="PIRSR630616-3"/>
    </source>
</evidence>
<dbReference type="GO" id="GO:0005524">
    <property type="term" value="F:ATP binding"/>
    <property type="evidence" value="ECO:0007669"/>
    <property type="project" value="UniProtKB-KW"/>
</dbReference>
<evidence type="ECO:0000313" key="11">
    <source>
        <dbReference type="EnsemblProtists" id="EKX48300"/>
    </source>
</evidence>
<dbReference type="EMBL" id="JH992986">
    <property type="protein sequence ID" value="EKX48300.1"/>
    <property type="molecule type" value="Genomic_DNA"/>
</dbReference>
<dbReference type="PROSITE" id="PS00108">
    <property type="entry name" value="PROTEIN_KINASE_ST"/>
    <property type="match status" value="1"/>
</dbReference>
<dbReference type="InterPro" id="IPR030616">
    <property type="entry name" value="Aur-like"/>
</dbReference>
<dbReference type="Proteomes" id="UP000011087">
    <property type="component" value="Unassembled WGS sequence"/>
</dbReference>
<feature type="cross-link" description="Glycyl lysine isopeptide (Lys-Gly) (interchain with G-Cter in SUMO2)" evidence="8">
    <location>
        <position position="86"/>
    </location>
</feature>
<name>L1JJR1_GUITC</name>
<dbReference type="AlphaFoldDB" id="L1JJR1"/>
<evidence type="ECO:0000313" key="12">
    <source>
        <dbReference type="Proteomes" id="UP000011087"/>
    </source>
</evidence>
<dbReference type="RefSeq" id="XP_005835280.1">
    <property type="nucleotide sequence ID" value="XM_005835223.1"/>
</dbReference>
<dbReference type="PANTHER" id="PTHR24350">
    <property type="entry name" value="SERINE/THREONINE-PROTEIN KINASE IAL-RELATED"/>
    <property type="match status" value="1"/>
</dbReference>
<evidence type="ECO:0000256" key="7">
    <source>
        <dbReference type="PIRSR" id="PIRSR630616-2"/>
    </source>
</evidence>
<dbReference type="eggNOG" id="KOG0575">
    <property type="taxonomic scope" value="Eukaryota"/>
</dbReference>
<keyword evidence="12" id="KW-1185">Reference proteome</keyword>
<dbReference type="KEGG" id="gtt:GUITHDRAFT_39878"/>
<evidence type="ECO:0000256" key="6">
    <source>
        <dbReference type="PIRSR" id="PIRSR630616-1"/>
    </source>
</evidence>
<evidence type="ECO:0000256" key="4">
    <source>
        <dbReference type="ARBA" id="ARBA00022777"/>
    </source>
</evidence>
<dbReference type="GeneID" id="17304910"/>
<dbReference type="SUPFAM" id="SSF56112">
    <property type="entry name" value="Protein kinase-like (PK-like)"/>
    <property type="match status" value="1"/>
</dbReference>
<dbReference type="OrthoDB" id="408964at2759"/>
<feature type="non-terminal residue" evidence="10">
    <location>
        <position position="1"/>
    </location>
</feature>
<dbReference type="Pfam" id="PF00069">
    <property type="entry name" value="Pkinase"/>
    <property type="match status" value="1"/>
</dbReference>
<proteinExistence type="predicted"/>
<reference evidence="10 12" key="1">
    <citation type="journal article" date="2012" name="Nature">
        <title>Algal genomes reveal evolutionary mosaicism and the fate of nucleomorphs.</title>
        <authorList>
            <consortium name="DOE Joint Genome Institute"/>
            <person name="Curtis B.A."/>
            <person name="Tanifuji G."/>
            <person name="Burki F."/>
            <person name="Gruber A."/>
            <person name="Irimia M."/>
            <person name="Maruyama S."/>
            <person name="Arias M.C."/>
            <person name="Ball S.G."/>
            <person name="Gile G.H."/>
            <person name="Hirakawa Y."/>
            <person name="Hopkins J.F."/>
            <person name="Kuo A."/>
            <person name="Rensing S.A."/>
            <person name="Schmutz J."/>
            <person name="Symeonidi A."/>
            <person name="Elias M."/>
            <person name="Eveleigh R.J."/>
            <person name="Herman E.K."/>
            <person name="Klute M.J."/>
            <person name="Nakayama T."/>
            <person name="Obornik M."/>
            <person name="Reyes-Prieto A."/>
            <person name="Armbrust E.V."/>
            <person name="Aves S.J."/>
            <person name="Beiko R.G."/>
            <person name="Coutinho P."/>
            <person name="Dacks J.B."/>
            <person name="Durnford D.G."/>
            <person name="Fast N.M."/>
            <person name="Green B.R."/>
            <person name="Grisdale C.J."/>
            <person name="Hempel F."/>
            <person name="Henrissat B."/>
            <person name="Hoppner M.P."/>
            <person name="Ishida K."/>
            <person name="Kim E."/>
            <person name="Koreny L."/>
            <person name="Kroth P.G."/>
            <person name="Liu Y."/>
            <person name="Malik S.B."/>
            <person name="Maier U.G."/>
            <person name="McRose D."/>
            <person name="Mock T."/>
            <person name="Neilson J.A."/>
            <person name="Onodera N.T."/>
            <person name="Poole A.M."/>
            <person name="Pritham E.J."/>
            <person name="Richards T.A."/>
            <person name="Rocap G."/>
            <person name="Roy S.W."/>
            <person name="Sarai C."/>
            <person name="Schaack S."/>
            <person name="Shirato S."/>
            <person name="Slamovits C.H."/>
            <person name="Spencer D.F."/>
            <person name="Suzuki S."/>
            <person name="Worden A.Z."/>
            <person name="Zauner S."/>
            <person name="Barry K."/>
            <person name="Bell C."/>
            <person name="Bharti A.K."/>
            <person name="Crow J.A."/>
            <person name="Grimwood J."/>
            <person name="Kramer R."/>
            <person name="Lindquist E."/>
            <person name="Lucas S."/>
            <person name="Salamov A."/>
            <person name="McFadden G.I."/>
            <person name="Lane C.E."/>
            <person name="Keeling P.J."/>
            <person name="Gray M.W."/>
            <person name="Grigoriev I.V."/>
            <person name="Archibald J.M."/>
        </authorList>
    </citation>
    <scope>NUCLEOTIDE SEQUENCE</scope>
    <source>
        <strain evidence="10 12">CCMP2712</strain>
    </source>
</reference>
<evidence type="ECO:0000256" key="2">
    <source>
        <dbReference type="ARBA" id="ARBA00022679"/>
    </source>
</evidence>
<evidence type="ECO:0000256" key="1">
    <source>
        <dbReference type="ARBA" id="ARBA00022527"/>
    </source>
</evidence>
<dbReference type="FunFam" id="1.10.510.10:FF:000571">
    <property type="entry name" value="Maternal embryonic leucine zipper kinase"/>
    <property type="match status" value="1"/>
</dbReference>
<dbReference type="EnsemblProtists" id="EKX48300">
    <property type="protein sequence ID" value="EKX48300"/>
    <property type="gene ID" value="GUITHDRAFT_39878"/>
</dbReference>
<dbReference type="OMA" id="HELECMC"/>
<organism evidence="10">
    <name type="scientific">Guillardia theta (strain CCMP2712)</name>
    <name type="common">Cryptophyte</name>
    <dbReference type="NCBI Taxonomy" id="905079"/>
    <lineage>
        <taxon>Eukaryota</taxon>
        <taxon>Cryptophyceae</taxon>
        <taxon>Pyrenomonadales</taxon>
        <taxon>Geminigeraceae</taxon>
        <taxon>Guillardia</taxon>
    </lineage>
</organism>
<dbReference type="InterPro" id="IPR000719">
    <property type="entry name" value="Prot_kinase_dom"/>
</dbReference>
<dbReference type="STRING" id="905079.L1JJR1"/>
<dbReference type="PROSITE" id="PS50011">
    <property type="entry name" value="PROTEIN_KINASE_DOM"/>
    <property type="match status" value="1"/>
</dbReference>
<keyword evidence="3 7" id="KW-0547">Nucleotide-binding</keyword>
<dbReference type="Gene3D" id="1.10.510.10">
    <property type="entry name" value="Transferase(Phosphotransferase) domain 1"/>
    <property type="match status" value="1"/>
</dbReference>
<accession>L1JJR1</accession>
<dbReference type="SMART" id="SM00220">
    <property type="entry name" value="S_TKc"/>
    <property type="match status" value="1"/>
</dbReference>
<feature type="binding site" evidence="7">
    <location>
        <position position="102"/>
    </location>
    <ligand>
        <name>ATP</name>
        <dbReference type="ChEBI" id="CHEBI:30616"/>
    </ligand>
</feature>
<feature type="active site" description="Proton acceptor" evidence="6">
    <location>
        <position position="84"/>
    </location>
</feature>
<dbReference type="GO" id="GO:0004674">
    <property type="term" value="F:protein serine/threonine kinase activity"/>
    <property type="evidence" value="ECO:0007669"/>
    <property type="project" value="UniProtKB-KW"/>
</dbReference>
<dbReference type="InterPro" id="IPR008271">
    <property type="entry name" value="Ser/Thr_kinase_AS"/>
</dbReference>
<protein>
    <recommendedName>
        <fullName evidence="9">Protein kinase domain-containing protein</fullName>
    </recommendedName>
</protein>
<keyword evidence="1" id="KW-0723">Serine/threonine-protein kinase</keyword>
<evidence type="ECO:0000313" key="10">
    <source>
        <dbReference type="EMBL" id="EKX48300.1"/>
    </source>
</evidence>
<reference evidence="12" key="2">
    <citation type="submission" date="2012-11" db="EMBL/GenBank/DDBJ databases">
        <authorList>
            <person name="Kuo A."/>
            <person name="Curtis B.A."/>
            <person name="Tanifuji G."/>
            <person name="Burki F."/>
            <person name="Gruber A."/>
            <person name="Irimia M."/>
            <person name="Maruyama S."/>
            <person name="Arias M.C."/>
            <person name="Ball S.G."/>
            <person name="Gile G.H."/>
            <person name="Hirakawa Y."/>
            <person name="Hopkins J.F."/>
            <person name="Rensing S.A."/>
            <person name="Schmutz J."/>
            <person name="Symeonidi A."/>
            <person name="Elias M."/>
            <person name="Eveleigh R.J."/>
            <person name="Herman E.K."/>
            <person name="Klute M.J."/>
            <person name="Nakayama T."/>
            <person name="Obornik M."/>
            <person name="Reyes-Prieto A."/>
            <person name="Armbrust E.V."/>
            <person name="Aves S.J."/>
            <person name="Beiko R.G."/>
            <person name="Coutinho P."/>
            <person name="Dacks J.B."/>
            <person name="Durnford D.G."/>
            <person name="Fast N.M."/>
            <person name="Green B.R."/>
            <person name="Grisdale C."/>
            <person name="Hempe F."/>
            <person name="Henrissat B."/>
            <person name="Hoppner M.P."/>
            <person name="Ishida K.-I."/>
            <person name="Kim E."/>
            <person name="Koreny L."/>
            <person name="Kroth P.G."/>
            <person name="Liu Y."/>
            <person name="Malik S.-B."/>
            <person name="Maier U.G."/>
            <person name="McRose D."/>
            <person name="Mock T."/>
            <person name="Neilson J.A."/>
            <person name="Onodera N.T."/>
            <person name="Poole A.M."/>
            <person name="Pritham E.J."/>
            <person name="Richards T.A."/>
            <person name="Rocap G."/>
            <person name="Roy S.W."/>
            <person name="Sarai C."/>
            <person name="Schaack S."/>
            <person name="Shirato S."/>
            <person name="Slamovits C.H."/>
            <person name="Spencer D.F."/>
            <person name="Suzuki S."/>
            <person name="Worden A.Z."/>
            <person name="Zauner S."/>
            <person name="Barry K."/>
            <person name="Bell C."/>
            <person name="Bharti A.K."/>
            <person name="Crow J.A."/>
            <person name="Grimwood J."/>
            <person name="Kramer R."/>
            <person name="Lindquist E."/>
            <person name="Lucas S."/>
            <person name="Salamov A."/>
            <person name="McFadden G.I."/>
            <person name="Lane C.E."/>
            <person name="Keeling P.J."/>
            <person name="Gray M.W."/>
            <person name="Grigoriev I.V."/>
            <person name="Archibald J.M."/>
        </authorList>
    </citation>
    <scope>NUCLEOTIDE SEQUENCE</scope>
    <source>
        <strain evidence="12">CCMP2712</strain>
    </source>
</reference>
<evidence type="ECO:0000259" key="9">
    <source>
        <dbReference type="PROSITE" id="PS50011"/>
    </source>
</evidence>
<keyword evidence="2" id="KW-0808">Transferase</keyword>
<sequence>GLAERVRLEVETHINLDHPSVVEMYTYFEDDHSVYLVLELCEGGELYRFLHVRKLIPEDEAAELFRQIVTGIEYLHSHNIAHRDLKLSNLLLTSDKRIKISDFGLSIVLNNDNKESETVCGTPNYMSPEVISRSPHGLASDVWSLGCLLYSMIVGCPPFERRSVKETLERIAQVDFSFPDFVSPLARDLIGKLIVKDPSKRLPLSLILDH</sequence>
<gene>
    <name evidence="10" type="ORF">GUITHDRAFT_39878</name>
</gene>
<feature type="domain" description="Protein kinase" evidence="9">
    <location>
        <begin position="1"/>
        <end position="210"/>
    </location>
</feature>
<feature type="non-terminal residue" evidence="10">
    <location>
        <position position="210"/>
    </location>
</feature>
<dbReference type="HOGENOM" id="CLU_000288_63_0_1"/>
<reference evidence="11" key="3">
    <citation type="submission" date="2016-03" db="UniProtKB">
        <authorList>
            <consortium name="EnsemblProtists"/>
        </authorList>
    </citation>
    <scope>IDENTIFICATION</scope>
</reference>
<evidence type="ECO:0000256" key="3">
    <source>
        <dbReference type="ARBA" id="ARBA00022741"/>
    </source>
</evidence>
<dbReference type="PaxDb" id="55529-EKX48300"/>
<keyword evidence="4" id="KW-0418">Kinase</keyword>
<dbReference type="InterPro" id="IPR011009">
    <property type="entry name" value="Kinase-like_dom_sf"/>
</dbReference>
<keyword evidence="5 7" id="KW-0067">ATP-binding</keyword>
<evidence type="ECO:0000256" key="5">
    <source>
        <dbReference type="ARBA" id="ARBA00022840"/>
    </source>
</evidence>